<dbReference type="EMBL" id="JAHBMH010000055">
    <property type="protein sequence ID" value="KAK1935288.1"/>
    <property type="molecule type" value="Genomic_DNA"/>
</dbReference>
<keyword evidence="2" id="KW-1185">Reference proteome</keyword>
<proteinExistence type="predicted"/>
<evidence type="ECO:0000313" key="1">
    <source>
        <dbReference type="EMBL" id="KAK1935288.1"/>
    </source>
</evidence>
<evidence type="ECO:0000313" key="2">
    <source>
        <dbReference type="Proteomes" id="UP001195914"/>
    </source>
</evidence>
<reference evidence="1" key="2">
    <citation type="submission" date="2021-05" db="EMBL/GenBank/DDBJ databases">
        <authorList>
            <person name="Pain A."/>
        </authorList>
    </citation>
    <scope>NUCLEOTIDE SEQUENCE</scope>
    <source>
        <strain evidence="1">1802A</strain>
    </source>
</reference>
<dbReference type="Proteomes" id="UP001195914">
    <property type="component" value="Unassembled WGS sequence"/>
</dbReference>
<name>A0AAD9LFZ3_BABDI</name>
<accession>A0AAD9LFZ3</accession>
<dbReference type="AlphaFoldDB" id="A0AAD9LFZ3"/>
<sequence>MVCCMYYTDVFVGTVNDIEKLRKALEAVLEESGLKTDDLDQLNALASGLGFLAGLPACLCKTKKSVEEGLGKIYEELKIFKYCSNFNISKLNCDSCSKDVPCKCCVIQSIKAVKKCDCINGKDSCHCKDKDVSCAKVLAGLEACLHLQCLQSDMEDICKCSGSECCKGGQCDGKSGGSGVSCDFCKTLQSSTPVPTTGLGLSPPNPIRLAQRLDKFFGTGPGPKSGCACKCGSNPGISCCCLACDRDQYFDSCTAKCGSQGCSSQHTPKECPCKAFCSKINSIKVPCGSSLMRCCERGQKCHCGLDPSSQCSGKCCETGKKSVKCLIRRLVTYFKSLQPNPSKPDFSQNCCELLCVAKTCEFLKMFFDKGGKDVCGTCKSGKSQCPSKGQCCAGPTPKCNSGSCQNCDECQQICAAKEFSRALEALKLSSPCGHELYRTL</sequence>
<protein>
    <submittedName>
        <fullName evidence="1">Uncharacterized protein</fullName>
    </submittedName>
</protein>
<gene>
    <name evidence="1" type="ORF">X943_001253</name>
</gene>
<feature type="non-terminal residue" evidence="1">
    <location>
        <position position="440"/>
    </location>
</feature>
<organism evidence="1 2">
    <name type="scientific">Babesia divergens</name>
    <dbReference type="NCBI Taxonomy" id="32595"/>
    <lineage>
        <taxon>Eukaryota</taxon>
        <taxon>Sar</taxon>
        <taxon>Alveolata</taxon>
        <taxon>Apicomplexa</taxon>
        <taxon>Aconoidasida</taxon>
        <taxon>Piroplasmida</taxon>
        <taxon>Babesiidae</taxon>
        <taxon>Babesia</taxon>
    </lineage>
</organism>
<reference evidence="1" key="1">
    <citation type="journal article" date="2014" name="Nucleic Acids Res.">
        <title>The evolutionary dynamics of variant antigen genes in Babesia reveal a history of genomic innovation underlying host-parasite interaction.</title>
        <authorList>
            <person name="Jackson A.P."/>
            <person name="Otto T.D."/>
            <person name="Darby A."/>
            <person name="Ramaprasad A."/>
            <person name="Xia D."/>
            <person name="Echaide I.E."/>
            <person name="Farber M."/>
            <person name="Gahlot S."/>
            <person name="Gamble J."/>
            <person name="Gupta D."/>
            <person name="Gupta Y."/>
            <person name="Jackson L."/>
            <person name="Malandrin L."/>
            <person name="Malas T.B."/>
            <person name="Moussa E."/>
            <person name="Nair M."/>
            <person name="Reid A.J."/>
            <person name="Sanders M."/>
            <person name="Sharma J."/>
            <person name="Tracey A."/>
            <person name="Quail M.A."/>
            <person name="Weir W."/>
            <person name="Wastling J.M."/>
            <person name="Hall N."/>
            <person name="Willadsen P."/>
            <person name="Lingelbach K."/>
            <person name="Shiels B."/>
            <person name="Tait A."/>
            <person name="Berriman M."/>
            <person name="Allred D.R."/>
            <person name="Pain A."/>
        </authorList>
    </citation>
    <scope>NUCLEOTIDE SEQUENCE</scope>
    <source>
        <strain evidence="1">1802A</strain>
    </source>
</reference>
<comment type="caution">
    <text evidence="1">The sequence shown here is derived from an EMBL/GenBank/DDBJ whole genome shotgun (WGS) entry which is preliminary data.</text>
</comment>